<dbReference type="InterPro" id="IPR011013">
    <property type="entry name" value="Gal_mutarotase_sf_dom"/>
</dbReference>
<organism evidence="1 2">
    <name type="scientific">Paenibacillus plantarum</name>
    <dbReference type="NCBI Taxonomy" id="2654975"/>
    <lineage>
        <taxon>Bacteria</taxon>
        <taxon>Bacillati</taxon>
        <taxon>Bacillota</taxon>
        <taxon>Bacilli</taxon>
        <taxon>Bacillales</taxon>
        <taxon>Paenibacillaceae</taxon>
        <taxon>Paenibacillus</taxon>
    </lineage>
</organism>
<dbReference type="Gene3D" id="2.70.98.10">
    <property type="match status" value="1"/>
</dbReference>
<evidence type="ECO:0000313" key="2">
    <source>
        <dbReference type="Proteomes" id="UP000653578"/>
    </source>
</evidence>
<proteinExistence type="predicted"/>
<dbReference type="RefSeq" id="WP_171629660.1">
    <property type="nucleotide sequence ID" value="NZ_WHNY01000026.1"/>
</dbReference>
<name>A0ABX1X725_9BACL</name>
<sequence>MSNPCVVNVQMGIYKGFTSVILESEQIRIETVPELGGKLVSIVNKPTEKEWMLDSGDRALQVPEYGSTFTDWDMSGWDECFPTIAACPWELDKGVNLPDHGEVWALPWAYTIEGNEIICSVKSPQLPYCFTRRISFTTGDRVRLTYRVENMSDQSIPFLWVPHPQFAITEPTRILLPAEMEEMLCVYEGHTLKNGASYPWKDVSLLSPIVKGDGRKFYYRGPVTEGWSGLLGEDSGNFLLVSVSPDKIPYLGVWIDEGMFNDRVTCALEPSIGYYDSLEMAVENGTAQWIAAQTSYEWHVELILGAGDWQQAIK</sequence>
<dbReference type="SUPFAM" id="SSF74650">
    <property type="entry name" value="Galactose mutarotase-like"/>
    <property type="match status" value="1"/>
</dbReference>
<gene>
    <name evidence="1" type="ORF">GC096_07745</name>
</gene>
<dbReference type="Proteomes" id="UP000653578">
    <property type="component" value="Unassembled WGS sequence"/>
</dbReference>
<comment type="caution">
    <text evidence="1">The sequence shown here is derived from an EMBL/GenBank/DDBJ whole genome shotgun (WGS) entry which is preliminary data.</text>
</comment>
<dbReference type="InterPro" id="IPR014718">
    <property type="entry name" value="GH-type_carb-bd"/>
</dbReference>
<keyword evidence="2" id="KW-1185">Reference proteome</keyword>
<evidence type="ECO:0000313" key="1">
    <source>
        <dbReference type="EMBL" id="NOU63916.1"/>
    </source>
</evidence>
<protein>
    <recommendedName>
        <fullName evidence="3">DUF5107 domain-containing protein</fullName>
    </recommendedName>
</protein>
<accession>A0ABX1X725</accession>
<reference evidence="1 2" key="1">
    <citation type="submission" date="2019-10" db="EMBL/GenBank/DDBJ databases">
        <title>Description of Paenibacillus humi sp. nov.</title>
        <authorList>
            <person name="Carlier A."/>
            <person name="Qi S."/>
        </authorList>
    </citation>
    <scope>NUCLEOTIDE SEQUENCE [LARGE SCALE GENOMIC DNA]</scope>
    <source>
        <strain evidence="1 2">LMG 31461</strain>
    </source>
</reference>
<dbReference type="EMBL" id="WHNY01000026">
    <property type="protein sequence ID" value="NOU63916.1"/>
    <property type="molecule type" value="Genomic_DNA"/>
</dbReference>
<evidence type="ECO:0008006" key="3">
    <source>
        <dbReference type="Google" id="ProtNLM"/>
    </source>
</evidence>